<accession>A0A7J3Z999</accession>
<evidence type="ECO:0000313" key="1">
    <source>
        <dbReference type="EMBL" id="HHQ51212.1"/>
    </source>
</evidence>
<gene>
    <name evidence="1" type="ORF">ENM66_07695</name>
</gene>
<protein>
    <submittedName>
        <fullName evidence="1">Uncharacterized protein</fullName>
    </submittedName>
</protein>
<sequence length="77" mass="8807">MMSEVLVIGDYARFTLIVIHSFIGQGVIADLGINNTNIFKYSREEKEKIIITKEITLIRLDKDLAEIVVLRCKRAIN</sequence>
<dbReference type="AlphaFoldDB" id="A0A7J3Z999"/>
<dbReference type="EMBL" id="DRYQ01000114">
    <property type="protein sequence ID" value="HHQ51212.1"/>
    <property type="molecule type" value="Genomic_DNA"/>
</dbReference>
<organism evidence="1">
    <name type="scientific">Ignisphaera aggregans</name>
    <dbReference type="NCBI Taxonomy" id="334771"/>
    <lineage>
        <taxon>Archaea</taxon>
        <taxon>Thermoproteota</taxon>
        <taxon>Thermoprotei</taxon>
        <taxon>Desulfurococcales</taxon>
        <taxon>Desulfurococcaceae</taxon>
        <taxon>Ignisphaera</taxon>
    </lineage>
</organism>
<comment type="caution">
    <text evidence="1">The sequence shown here is derived from an EMBL/GenBank/DDBJ whole genome shotgun (WGS) entry which is preliminary data.</text>
</comment>
<proteinExistence type="predicted"/>
<reference evidence="1" key="1">
    <citation type="journal article" date="2020" name="mSystems">
        <title>Genome- and Community-Level Interaction Insights into Carbon Utilization and Element Cycling Functions of Hydrothermarchaeota in Hydrothermal Sediment.</title>
        <authorList>
            <person name="Zhou Z."/>
            <person name="Liu Y."/>
            <person name="Xu W."/>
            <person name="Pan J."/>
            <person name="Luo Z.H."/>
            <person name="Li M."/>
        </authorList>
    </citation>
    <scope>NUCLEOTIDE SEQUENCE [LARGE SCALE GENOMIC DNA]</scope>
    <source>
        <strain evidence="1">SpSt-1105</strain>
    </source>
</reference>
<name>A0A7J3Z999_9CREN</name>